<evidence type="ECO:0000259" key="3">
    <source>
        <dbReference type="PROSITE" id="PS50977"/>
    </source>
</evidence>
<gene>
    <name evidence="4" type="ORF">MTR64_09795</name>
</gene>
<dbReference type="Proteomes" id="UP001162880">
    <property type="component" value="Unassembled WGS sequence"/>
</dbReference>
<keyword evidence="5" id="KW-1185">Reference proteome</keyword>
<dbReference type="SUPFAM" id="SSF46689">
    <property type="entry name" value="Homeodomain-like"/>
    <property type="match status" value="1"/>
</dbReference>
<dbReference type="PRINTS" id="PR00455">
    <property type="entry name" value="HTHTETR"/>
</dbReference>
<dbReference type="Pfam" id="PF14246">
    <property type="entry name" value="TetR_C_7"/>
    <property type="match status" value="1"/>
</dbReference>
<accession>A0ABT0B1E9</accession>
<sequence>MTNLMGKRELNKARKRAEIVDIATRSFFERGYAATSMSAIAEELGGSKATLWAHFGSKEELFAAVIDKEVESFSQDIDEVLTSQTYSVPALRRACLRFLECLMRENSISLFNLILGEGGRFPEIREMFYSRGPAKIRKCVNDFFATRVPADQAEKLARVTLAAISGYRSDILLRPNKPTSTECEAYIASMVDMITCSIPDAPPPPDDQPAP</sequence>
<dbReference type="Gene3D" id="1.10.357.10">
    <property type="entry name" value="Tetracycline Repressor, domain 2"/>
    <property type="match status" value="1"/>
</dbReference>
<dbReference type="InterPro" id="IPR009057">
    <property type="entry name" value="Homeodomain-like_sf"/>
</dbReference>
<reference evidence="4" key="1">
    <citation type="submission" date="2022-03" db="EMBL/GenBank/DDBJ databases">
        <title>Identification of a novel bacterium isolated from mangrove sediments.</title>
        <authorList>
            <person name="Pan X."/>
        </authorList>
    </citation>
    <scope>NUCLEOTIDE SEQUENCE</scope>
    <source>
        <strain evidence="4">B2580</strain>
    </source>
</reference>
<proteinExistence type="predicted"/>
<dbReference type="Pfam" id="PF00440">
    <property type="entry name" value="TetR_N"/>
    <property type="match status" value="1"/>
</dbReference>
<dbReference type="PANTHER" id="PTHR30055:SF146">
    <property type="entry name" value="HTH-TYPE TRANSCRIPTIONAL DUAL REGULATOR CECR"/>
    <property type="match status" value="1"/>
</dbReference>
<dbReference type="PROSITE" id="PS50977">
    <property type="entry name" value="HTH_TETR_2"/>
    <property type="match status" value="1"/>
</dbReference>
<keyword evidence="1 2" id="KW-0238">DNA-binding</keyword>
<evidence type="ECO:0000256" key="1">
    <source>
        <dbReference type="ARBA" id="ARBA00023125"/>
    </source>
</evidence>
<comment type="caution">
    <text evidence="4">The sequence shown here is derived from an EMBL/GenBank/DDBJ whole genome shotgun (WGS) entry which is preliminary data.</text>
</comment>
<evidence type="ECO:0000313" key="4">
    <source>
        <dbReference type="EMBL" id="MCJ2178855.1"/>
    </source>
</evidence>
<name>A0ABT0B1E9_9SPHN</name>
<dbReference type="PANTHER" id="PTHR30055">
    <property type="entry name" value="HTH-TYPE TRANSCRIPTIONAL REGULATOR RUTR"/>
    <property type="match status" value="1"/>
</dbReference>
<evidence type="ECO:0000313" key="5">
    <source>
        <dbReference type="Proteomes" id="UP001162880"/>
    </source>
</evidence>
<organism evidence="4 5">
    <name type="scientific">Novosphingobium album</name>
    <name type="common">ex Hu et al. 2023</name>
    <dbReference type="NCBI Taxonomy" id="2930093"/>
    <lineage>
        <taxon>Bacteria</taxon>
        <taxon>Pseudomonadati</taxon>
        <taxon>Pseudomonadota</taxon>
        <taxon>Alphaproteobacteria</taxon>
        <taxon>Sphingomonadales</taxon>
        <taxon>Sphingomonadaceae</taxon>
        <taxon>Novosphingobium</taxon>
    </lineage>
</organism>
<dbReference type="InterPro" id="IPR039536">
    <property type="entry name" value="TetR_C_Proteobacteria"/>
</dbReference>
<feature type="DNA-binding region" description="H-T-H motif" evidence="2">
    <location>
        <begin position="36"/>
        <end position="55"/>
    </location>
</feature>
<dbReference type="InterPro" id="IPR050109">
    <property type="entry name" value="HTH-type_TetR-like_transc_reg"/>
</dbReference>
<feature type="domain" description="HTH tetR-type" evidence="3">
    <location>
        <begin position="13"/>
        <end position="73"/>
    </location>
</feature>
<evidence type="ECO:0000256" key="2">
    <source>
        <dbReference type="PROSITE-ProRule" id="PRU00335"/>
    </source>
</evidence>
<dbReference type="InterPro" id="IPR001647">
    <property type="entry name" value="HTH_TetR"/>
</dbReference>
<dbReference type="EMBL" id="JALHLE010000011">
    <property type="protein sequence ID" value="MCJ2178855.1"/>
    <property type="molecule type" value="Genomic_DNA"/>
</dbReference>
<protein>
    <submittedName>
        <fullName evidence="4">TetR/AcrR family transcriptional regulator</fullName>
    </submittedName>
</protein>